<dbReference type="GO" id="GO:0006950">
    <property type="term" value="P:response to stress"/>
    <property type="evidence" value="ECO:0007669"/>
    <property type="project" value="UniProtKB-ARBA"/>
</dbReference>
<evidence type="ECO:0000313" key="6">
    <source>
        <dbReference type="EMBL" id="EAT10745.1"/>
    </source>
</evidence>
<dbReference type="InterPro" id="IPR004518">
    <property type="entry name" value="MazG-like_dom"/>
</dbReference>
<dbReference type="PANTHER" id="PTHR30522:SF0">
    <property type="entry name" value="NUCLEOSIDE TRIPHOSPHATE PYROPHOSPHOHYDROLASE"/>
    <property type="match status" value="1"/>
</dbReference>
<evidence type="ECO:0000256" key="3">
    <source>
        <dbReference type="ARBA" id="ARBA00066372"/>
    </source>
</evidence>
<dbReference type="InterPro" id="IPR011551">
    <property type="entry name" value="NTP_PyrPHydrolase_MazG"/>
</dbReference>
<dbReference type="FunFam" id="1.10.287.1080:FF:000003">
    <property type="entry name" value="Nucleoside triphosphate pyrophosphohydrolase"/>
    <property type="match status" value="1"/>
</dbReference>
<feature type="domain" description="NTP pyrophosphohydrolase MazG-like" evidence="5">
    <location>
        <begin position="185"/>
        <end position="241"/>
    </location>
</feature>
<dbReference type="OrthoDB" id="9808939at2"/>
<dbReference type="InterPro" id="IPR048015">
    <property type="entry name" value="NTP-PPase_MazG-like_N"/>
</dbReference>
<dbReference type="Pfam" id="PF03819">
    <property type="entry name" value="MazG"/>
    <property type="match status" value="2"/>
</dbReference>
<accession>Q1MXN9</accession>
<proteinExistence type="inferred from homology"/>
<keyword evidence="7" id="KW-1185">Reference proteome</keyword>
<comment type="catalytic activity">
    <reaction evidence="1">
        <text>ATP + H2O = AMP + diphosphate + H(+)</text>
        <dbReference type="Rhea" id="RHEA:14245"/>
        <dbReference type="ChEBI" id="CHEBI:15377"/>
        <dbReference type="ChEBI" id="CHEBI:15378"/>
        <dbReference type="ChEBI" id="CHEBI:30616"/>
        <dbReference type="ChEBI" id="CHEBI:33019"/>
        <dbReference type="ChEBI" id="CHEBI:456215"/>
        <dbReference type="EC" id="3.6.1.8"/>
    </reaction>
</comment>
<dbReference type="GO" id="GO:0046061">
    <property type="term" value="P:dATP catabolic process"/>
    <property type="evidence" value="ECO:0007669"/>
    <property type="project" value="TreeGrafter"/>
</dbReference>
<protein>
    <recommendedName>
        <fullName evidence="4">Nucleoside triphosphate pyrophosphohydrolase</fullName>
        <ecNumber evidence="3">3.6.1.8</ecNumber>
    </recommendedName>
</protein>
<name>Q1MXN9_9GAMM</name>
<gene>
    <name evidence="6" type="ORF">RED65_03860</name>
</gene>
<dbReference type="NCBIfam" id="NF007113">
    <property type="entry name" value="PRK09562.1"/>
    <property type="match status" value="1"/>
</dbReference>
<evidence type="ECO:0000256" key="4">
    <source>
        <dbReference type="ARBA" id="ARBA00074799"/>
    </source>
</evidence>
<dbReference type="GO" id="GO:0046076">
    <property type="term" value="P:dTTP catabolic process"/>
    <property type="evidence" value="ECO:0007669"/>
    <property type="project" value="TreeGrafter"/>
</dbReference>
<comment type="similarity">
    <text evidence="2">Belongs to the nucleoside triphosphate pyrophosphohydrolase family.</text>
</comment>
<dbReference type="NCBIfam" id="TIGR00444">
    <property type="entry name" value="mazG"/>
    <property type="match status" value="1"/>
</dbReference>
<dbReference type="AlphaFoldDB" id="Q1MXN9"/>
<comment type="caution">
    <text evidence="6">The sequence shown here is derived from an EMBL/GenBank/DDBJ whole genome shotgun (WGS) entry which is preliminary data.</text>
</comment>
<organism evidence="6 7">
    <name type="scientific">Bermanella marisrubri</name>
    <dbReference type="NCBI Taxonomy" id="207949"/>
    <lineage>
        <taxon>Bacteria</taxon>
        <taxon>Pseudomonadati</taxon>
        <taxon>Pseudomonadota</taxon>
        <taxon>Gammaproteobacteria</taxon>
        <taxon>Oceanospirillales</taxon>
        <taxon>Oceanospirillaceae</taxon>
        <taxon>Bermanella</taxon>
    </lineage>
</organism>
<dbReference type="RefSeq" id="WP_007019121.1">
    <property type="nucleotide sequence ID" value="NZ_CH724120.1"/>
</dbReference>
<evidence type="ECO:0000259" key="5">
    <source>
        <dbReference type="Pfam" id="PF03819"/>
    </source>
</evidence>
<dbReference type="CDD" id="cd11528">
    <property type="entry name" value="NTP-PPase_MazG_Nterm"/>
    <property type="match status" value="1"/>
</dbReference>
<reference evidence="6 7" key="1">
    <citation type="submission" date="2006-03" db="EMBL/GenBank/DDBJ databases">
        <authorList>
            <person name="Pinhassi J."/>
            <person name="Pedros-Alio C."/>
            <person name="Ferriera S."/>
            <person name="Johnson J."/>
            <person name="Kravitz S."/>
            <person name="Halpern A."/>
            <person name="Remington K."/>
            <person name="Beeson K."/>
            <person name="Tran B."/>
            <person name="Rogers Y.-H."/>
            <person name="Friedman R."/>
            <person name="Venter J.C."/>
        </authorList>
    </citation>
    <scope>NUCLEOTIDE SEQUENCE [LARGE SCALE GENOMIC DNA]</scope>
    <source>
        <strain evidence="6 7">RED65</strain>
    </source>
</reference>
<dbReference type="EMBL" id="AAQH01000036">
    <property type="protein sequence ID" value="EAT10745.1"/>
    <property type="molecule type" value="Genomic_DNA"/>
</dbReference>
<dbReference type="SUPFAM" id="SSF101386">
    <property type="entry name" value="all-alpha NTP pyrophosphatases"/>
    <property type="match status" value="2"/>
</dbReference>
<dbReference type="STRING" id="207949.RED65_03860"/>
<dbReference type="Gene3D" id="1.10.287.1080">
    <property type="entry name" value="MazG-like"/>
    <property type="match status" value="2"/>
</dbReference>
<dbReference type="GO" id="GO:0046047">
    <property type="term" value="P:TTP catabolic process"/>
    <property type="evidence" value="ECO:0007669"/>
    <property type="project" value="TreeGrafter"/>
</dbReference>
<evidence type="ECO:0000256" key="2">
    <source>
        <dbReference type="ARBA" id="ARBA00061115"/>
    </source>
</evidence>
<dbReference type="GO" id="GO:0046052">
    <property type="term" value="P:UTP catabolic process"/>
    <property type="evidence" value="ECO:0007669"/>
    <property type="project" value="TreeGrafter"/>
</dbReference>
<dbReference type="EC" id="3.6.1.8" evidence="3"/>
<dbReference type="GO" id="GO:0046081">
    <property type="term" value="P:dUTP catabolic process"/>
    <property type="evidence" value="ECO:0007669"/>
    <property type="project" value="TreeGrafter"/>
</dbReference>
<evidence type="ECO:0000256" key="1">
    <source>
        <dbReference type="ARBA" id="ARBA00052141"/>
    </source>
</evidence>
<dbReference type="PANTHER" id="PTHR30522">
    <property type="entry name" value="NUCLEOSIDE TRIPHOSPHATE PYROPHOSPHOHYDROLASE"/>
    <property type="match status" value="1"/>
</dbReference>
<dbReference type="GO" id="GO:0006203">
    <property type="term" value="P:dGTP catabolic process"/>
    <property type="evidence" value="ECO:0007669"/>
    <property type="project" value="TreeGrafter"/>
</dbReference>
<dbReference type="FunFam" id="1.10.287.1080:FF:000001">
    <property type="entry name" value="Nucleoside triphosphate pyrophosphohydrolase"/>
    <property type="match status" value="1"/>
</dbReference>
<dbReference type="Proteomes" id="UP000004263">
    <property type="component" value="Unassembled WGS sequence"/>
</dbReference>
<dbReference type="GO" id="GO:0047693">
    <property type="term" value="F:ATP diphosphatase activity"/>
    <property type="evidence" value="ECO:0007669"/>
    <property type="project" value="UniProtKB-EC"/>
</dbReference>
<sequence length="276" mass="31637">MTQYTVDDLLYLMERLRDPQTGCPWDIKQTFDSIVPYTLEEVYEVVDAIESKDYGHLKEELGDLLFQIIFYAQIGKESNYFAFTDIVHTLVDKLVRRHPHVFPSGSLHAENRESELGEAEIKANWEKIKQQERNEKAQLSAAQSKSSVLDDIPHALPALQRAEKLQKRASTQGFDWSDPMPVIDKIEEEISELREAINSGRQEHIQDELGDVFFAVANLSRHLGVKSEVALRSTNNKFTRRFQFVESELAKQGITLSEAGLQQMDALWDEAKKRGL</sequence>
<feature type="domain" description="NTP pyrophosphohydrolase MazG-like" evidence="5">
    <location>
        <begin position="29"/>
        <end position="102"/>
    </location>
</feature>
<dbReference type="InterPro" id="IPR048011">
    <property type="entry name" value="NTP-PPase_MazG-like_C"/>
</dbReference>
<dbReference type="CDD" id="cd11529">
    <property type="entry name" value="NTP-PPase_MazG_Cterm"/>
    <property type="match status" value="1"/>
</dbReference>
<evidence type="ECO:0000313" key="7">
    <source>
        <dbReference type="Proteomes" id="UP000004263"/>
    </source>
</evidence>
<dbReference type="HOGENOM" id="CLU_038356_0_1_6"/>